<dbReference type="InterPro" id="IPR001478">
    <property type="entry name" value="PDZ"/>
</dbReference>
<sequence>MEEVYRENANLPEEPKKAMSDKRKKIALLLVFSFVSGVLGGIFGYSISGGDLKNIGPKESKTYQVEEQSAVIDAINKATPAVVSITSEGSAMGLFGAVQQTKGAGTGFIVDEGGLIVTNKHVVSDENAKYSVFTSDGKEYQAEVKARDPLNDIAFVKINAKGLPVADLGDSDSLKVGQSVIAIGNALGQYQNTVTTGIVSGVGRAIEAGDSSGGSVETLENIVQTDAAINPGNSGGPLVNIAGQVIGVNTAIDQSGQLIGFAIPINMVKKQIDSVKKTGKISRPILGIRYVPITKEFAARNNLKTEKGVLVYGGGDLAVIPDSPAAKAGIKDGDIILKIGADDVDSTHSITGLLQKYSPGDKVTLTILRDGKEGKIEVTLGSSGS</sequence>
<dbReference type="Pfam" id="PF13365">
    <property type="entry name" value="Trypsin_2"/>
    <property type="match status" value="1"/>
</dbReference>
<feature type="transmembrane region" description="Helical" evidence="3">
    <location>
        <begin position="26"/>
        <end position="47"/>
    </location>
</feature>
<dbReference type="SMART" id="SM00228">
    <property type="entry name" value="PDZ"/>
    <property type="match status" value="1"/>
</dbReference>
<accession>A0A419DEB2</accession>
<dbReference type="SUPFAM" id="SSF50156">
    <property type="entry name" value="PDZ domain-like"/>
    <property type="match status" value="1"/>
</dbReference>
<dbReference type="InterPro" id="IPR001940">
    <property type="entry name" value="Peptidase_S1C"/>
</dbReference>
<name>A0A419DEB2_9BACT</name>
<keyword evidence="1" id="KW-0645">Protease</keyword>
<dbReference type="InterPro" id="IPR036034">
    <property type="entry name" value="PDZ_sf"/>
</dbReference>
<keyword evidence="2" id="KW-0378">Hydrolase</keyword>
<evidence type="ECO:0000313" key="5">
    <source>
        <dbReference type="EMBL" id="RJO61418.1"/>
    </source>
</evidence>
<dbReference type="AlphaFoldDB" id="A0A419DEB2"/>
<dbReference type="GO" id="GO:0004252">
    <property type="term" value="F:serine-type endopeptidase activity"/>
    <property type="evidence" value="ECO:0007669"/>
    <property type="project" value="InterPro"/>
</dbReference>
<reference evidence="5 6" key="1">
    <citation type="journal article" date="2017" name="ISME J.">
        <title>Energy and carbon metabolisms in a deep terrestrial subsurface fluid microbial community.</title>
        <authorList>
            <person name="Momper L."/>
            <person name="Jungbluth S.P."/>
            <person name="Lee M.D."/>
            <person name="Amend J.P."/>
        </authorList>
    </citation>
    <scope>NUCLEOTIDE SEQUENCE [LARGE SCALE GENOMIC DNA]</scope>
    <source>
        <strain evidence="5">SURF_29</strain>
    </source>
</reference>
<dbReference type="GO" id="GO:0006508">
    <property type="term" value="P:proteolysis"/>
    <property type="evidence" value="ECO:0007669"/>
    <property type="project" value="UniProtKB-KW"/>
</dbReference>
<dbReference type="PANTHER" id="PTHR43343">
    <property type="entry name" value="PEPTIDASE S12"/>
    <property type="match status" value="1"/>
</dbReference>
<evidence type="ECO:0000259" key="4">
    <source>
        <dbReference type="SMART" id="SM00228"/>
    </source>
</evidence>
<protein>
    <submittedName>
        <fullName evidence="5">PDZ domain-containing protein</fullName>
    </submittedName>
</protein>
<dbReference type="EMBL" id="QZJW01000019">
    <property type="protein sequence ID" value="RJO61418.1"/>
    <property type="molecule type" value="Genomic_DNA"/>
</dbReference>
<comment type="caution">
    <text evidence="5">The sequence shown here is derived from an EMBL/GenBank/DDBJ whole genome shotgun (WGS) entry which is preliminary data.</text>
</comment>
<feature type="domain" description="PDZ" evidence="4">
    <location>
        <begin position="284"/>
        <end position="371"/>
    </location>
</feature>
<dbReference type="SUPFAM" id="SSF50494">
    <property type="entry name" value="Trypsin-like serine proteases"/>
    <property type="match status" value="1"/>
</dbReference>
<organism evidence="5 6">
    <name type="scientific">candidate division WS5 bacterium</name>
    <dbReference type="NCBI Taxonomy" id="2093353"/>
    <lineage>
        <taxon>Bacteria</taxon>
        <taxon>candidate division WS5</taxon>
    </lineage>
</organism>
<evidence type="ECO:0000256" key="3">
    <source>
        <dbReference type="SAM" id="Phobius"/>
    </source>
</evidence>
<evidence type="ECO:0000256" key="1">
    <source>
        <dbReference type="ARBA" id="ARBA00022670"/>
    </source>
</evidence>
<dbReference type="PANTHER" id="PTHR43343:SF3">
    <property type="entry name" value="PROTEASE DO-LIKE 8, CHLOROPLASTIC"/>
    <property type="match status" value="1"/>
</dbReference>
<dbReference type="Proteomes" id="UP000285655">
    <property type="component" value="Unassembled WGS sequence"/>
</dbReference>
<proteinExistence type="predicted"/>
<gene>
    <name evidence="5" type="ORF">C4544_02780</name>
</gene>
<dbReference type="Gene3D" id="2.30.42.10">
    <property type="match status" value="1"/>
</dbReference>
<keyword evidence="3" id="KW-0472">Membrane</keyword>
<dbReference type="PRINTS" id="PR00834">
    <property type="entry name" value="PROTEASES2C"/>
</dbReference>
<keyword evidence="3" id="KW-0812">Transmembrane</keyword>
<evidence type="ECO:0000313" key="6">
    <source>
        <dbReference type="Proteomes" id="UP000285655"/>
    </source>
</evidence>
<dbReference type="InterPro" id="IPR009003">
    <property type="entry name" value="Peptidase_S1_PA"/>
</dbReference>
<dbReference type="Pfam" id="PF13180">
    <property type="entry name" value="PDZ_2"/>
    <property type="match status" value="1"/>
</dbReference>
<evidence type="ECO:0000256" key="2">
    <source>
        <dbReference type="ARBA" id="ARBA00022801"/>
    </source>
</evidence>
<dbReference type="Gene3D" id="2.40.10.120">
    <property type="match status" value="1"/>
</dbReference>
<dbReference type="CDD" id="cd06779">
    <property type="entry name" value="cpPDZ_Deg_HtrA-like"/>
    <property type="match status" value="1"/>
</dbReference>
<dbReference type="InterPro" id="IPR051201">
    <property type="entry name" value="Chloro_Bact_Ser_Proteases"/>
</dbReference>
<keyword evidence="3" id="KW-1133">Transmembrane helix</keyword>